<dbReference type="EMBL" id="KN834809">
    <property type="protein sequence ID" value="KIK55081.1"/>
    <property type="molecule type" value="Genomic_DNA"/>
</dbReference>
<feature type="region of interest" description="Disordered" evidence="1">
    <location>
        <begin position="63"/>
        <end position="98"/>
    </location>
</feature>
<evidence type="ECO:0000256" key="1">
    <source>
        <dbReference type="SAM" id="MobiDB-lite"/>
    </source>
</evidence>
<feature type="compositionally biased region" description="Polar residues" evidence="1">
    <location>
        <begin position="21"/>
        <end position="31"/>
    </location>
</feature>
<organism evidence="2 3">
    <name type="scientific">Collybiopsis luxurians FD-317 M1</name>
    <dbReference type="NCBI Taxonomy" id="944289"/>
    <lineage>
        <taxon>Eukaryota</taxon>
        <taxon>Fungi</taxon>
        <taxon>Dikarya</taxon>
        <taxon>Basidiomycota</taxon>
        <taxon>Agaricomycotina</taxon>
        <taxon>Agaricomycetes</taxon>
        <taxon>Agaricomycetidae</taxon>
        <taxon>Agaricales</taxon>
        <taxon>Marasmiineae</taxon>
        <taxon>Omphalotaceae</taxon>
        <taxon>Collybiopsis</taxon>
        <taxon>Collybiopsis luxurians</taxon>
    </lineage>
</organism>
<proteinExistence type="predicted"/>
<dbReference type="Proteomes" id="UP000053593">
    <property type="component" value="Unassembled WGS sequence"/>
</dbReference>
<sequence>MSASSDSSGFFHHTTDFGLHGNSSKAGSSYGKNHRDWAGSQIAEGHISESLAPVVSYSDIEGSRTCSKTKQLAPTTNNGTPDDIAPSPAKKHRLTKGKAVLNKGKAFKEKLKDAVSEVFRRYLNDES</sequence>
<keyword evidence="3" id="KW-1185">Reference proteome</keyword>
<evidence type="ECO:0000313" key="3">
    <source>
        <dbReference type="Proteomes" id="UP000053593"/>
    </source>
</evidence>
<dbReference type="AlphaFoldDB" id="A0A0D0BK63"/>
<protein>
    <submittedName>
        <fullName evidence="2">Uncharacterized protein</fullName>
    </submittedName>
</protein>
<gene>
    <name evidence="2" type="ORF">GYMLUDRAFT_881041</name>
</gene>
<name>A0A0D0BK63_9AGAR</name>
<feature type="region of interest" description="Disordered" evidence="1">
    <location>
        <begin position="1"/>
        <end position="36"/>
    </location>
</feature>
<accession>A0A0D0BK63</accession>
<dbReference type="HOGENOM" id="CLU_1970816_0_0_1"/>
<feature type="compositionally biased region" description="Polar residues" evidence="1">
    <location>
        <begin position="64"/>
        <end position="80"/>
    </location>
</feature>
<evidence type="ECO:0000313" key="2">
    <source>
        <dbReference type="EMBL" id="KIK55081.1"/>
    </source>
</evidence>
<reference evidence="2 3" key="1">
    <citation type="submission" date="2014-04" db="EMBL/GenBank/DDBJ databases">
        <title>Evolutionary Origins and Diversification of the Mycorrhizal Mutualists.</title>
        <authorList>
            <consortium name="DOE Joint Genome Institute"/>
            <consortium name="Mycorrhizal Genomics Consortium"/>
            <person name="Kohler A."/>
            <person name="Kuo A."/>
            <person name="Nagy L.G."/>
            <person name="Floudas D."/>
            <person name="Copeland A."/>
            <person name="Barry K.W."/>
            <person name="Cichocki N."/>
            <person name="Veneault-Fourrey C."/>
            <person name="LaButti K."/>
            <person name="Lindquist E.A."/>
            <person name="Lipzen A."/>
            <person name="Lundell T."/>
            <person name="Morin E."/>
            <person name="Murat C."/>
            <person name="Riley R."/>
            <person name="Ohm R."/>
            <person name="Sun H."/>
            <person name="Tunlid A."/>
            <person name="Henrissat B."/>
            <person name="Grigoriev I.V."/>
            <person name="Hibbett D.S."/>
            <person name="Martin F."/>
        </authorList>
    </citation>
    <scope>NUCLEOTIDE SEQUENCE [LARGE SCALE GENOMIC DNA]</scope>
    <source>
        <strain evidence="2 3">FD-317 M1</strain>
    </source>
</reference>